<dbReference type="Pfam" id="PF01738">
    <property type="entry name" value="DLH"/>
    <property type="match status" value="1"/>
</dbReference>
<dbReference type="RefSeq" id="WP_189134360.1">
    <property type="nucleotide sequence ID" value="NZ_BMMS01000026.1"/>
</dbReference>
<gene>
    <name evidence="2" type="ORF">GCM10012280_53450</name>
</gene>
<sequence>MQRVDLSALSTARGGSSRLHGYLARPDGSGPWPGVVVLHESFGVDEVMERMCWRLARAGYLTLLPNLFSDGGALRCLLATTRAALSGRGRAYADIESARQWLIRHDDCTGKVGAVGFCMGGAFAIVVAARGFDAVSTNYGVPPKDLDAALSGACPVVGSYGGRDPVLRGAAAKVDAALERVGVPRDVKEYPRAGHSFLNDAPVGPLVLRPLMKVMGIGPHPESAADAWQRIEAFLGGHLGDDAQS</sequence>
<dbReference type="Proteomes" id="UP000641932">
    <property type="component" value="Unassembled WGS sequence"/>
</dbReference>
<comment type="caution">
    <text evidence="2">The sequence shown here is derived from an EMBL/GenBank/DDBJ whole genome shotgun (WGS) entry which is preliminary data.</text>
</comment>
<reference evidence="2" key="2">
    <citation type="submission" date="2020-09" db="EMBL/GenBank/DDBJ databases">
        <authorList>
            <person name="Sun Q."/>
            <person name="Zhou Y."/>
        </authorList>
    </citation>
    <scope>NUCLEOTIDE SEQUENCE</scope>
    <source>
        <strain evidence="2">CGMCC 4.7201</strain>
    </source>
</reference>
<protein>
    <submittedName>
        <fullName evidence="2">Carboxymethylenebutenolidase</fullName>
    </submittedName>
</protein>
<reference evidence="2" key="1">
    <citation type="journal article" date="2014" name="Int. J. Syst. Evol. Microbiol.">
        <title>Complete genome sequence of Corynebacterium casei LMG S-19264T (=DSM 44701T), isolated from a smear-ripened cheese.</title>
        <authorList>
            <consortium name="US DOE Joint Genome Institute (JGI-PGF)"/>
            <person name="Walter F."/>
            <person name="Albersmeier A."/>
            <person name="Kalinowski J."/>
            <person name="Ruckert C."/>
        </authorList>
    </citation>
    <scope>NUCLEOTIDE SEQUENCE</scope>
    <source>
        <strain evidence="2">CGMCC 4.7201</strain>
    </source>
</reference>
<accession>A0A917ZXI8</accession>
<evidence type="ECO:0000313" key="3">
    <source>
        <dbReference type="Proteomes" id="UP000641932"/>
    </source>
</evidence>
<organism evidence="2 3">
    <name type="scientific">Wenjunlia tyrosinilytica</name>
    <dbReference type="NCBI Taxonomy" id="1544741"/>
    <lineage>
        <taxon>Bacteria</taxon>
        <taxon>Bacillati</taxon>
        <taxon>Actinomycetota</taxon>
        <taxon>Actinomycetes</taxon>
        <taxon>Kitasatosporales</taxon>
        <taxon>Streptomycetaceae</taxon>
        <taxon>Wenjunlia</taxon>
    </lineage>
</organism>
<name>A0A917ZXI8_9ACTN</name>
<dbReference type="PANTHER" id="PTHR46623">
    <property type="entry name" value="CARBOXYMETHYLENEBUTENOLIDASE-RELATED"/>
    <property type="match status" value="1"/>
</dbReference>
<dbReference type="GO" id="GO:0016787">
    <property type="term" value="F:hydrolase activity"/>
    <property type="evidence" value="ECO:0007669"/>
    <property type="project" value="InterPro"/>
</dbReference>
<dbReference type="PANTHER" id="PTHR46623:SF6">
    <property type="entry name" value="ALPHA_BETA-HYDROLASES SUPERFAMILY PROTEIN"/>
    <property type="match status" value="1"/>
</dbReference>
<evidence type="ECO:0000259" key="1">
    <source>
        <dbReference type="Pfam" id="PF01738"/>
    </source>
</evidence>
<dbReference type="EMBL" id="BMMS01000026">
    <property type="protein sequence ID" value="GGO95685.1"/>
    <property type="molecule type" value="Genomic_DNA"/>
</dbReference>
<evidence type="ECO:0000313" key="2">
    <source>
        <dbReference type="EMBL" id="GGO95685.1"/>
    </source>
</evidence>
<dbReference type="SUPFAM" id="SSF53474">
    <property type="entry name" value="alpha/beta-Hydrolases"/>
    <property type="match status" value="1"/>
</dbReference>
<dbReference type="Gene3D" id="3.40.50.1820">
    <property type="entry name" value="alpha/beta hydrolase"/>
    <property type="match status" value="1"/>
</dbReference>
<keyword evidence="3" id="KW-1185">Reference proteome</keyword>
<proteinExistence type="predicted"/>
<feature type="domain" description="Dienelactone hydrolase" evidence="1">
    <location>
        <begin position="20"/>
        <end position="236"/>
    </location>
</feature>
<dbReference type="AlphaFoldDB" id="A0A917ZXI8"/>
<dbReference type="InterPro" id="IPR029058">
    <property type="entry name" value="AB_hydrolase_fold"/>
</dbReference>
<dbReference type="InterPro" id="IPR051049">
    <property type="entry name" value="Dienelactone_hydrolase-like"/>
</dbReference>
<dbReference type="InterPro" id="IPR002925">
    <property type="entry name" value="Dienelactn_hydro"/>
</dbReference>